<sequence length="507" mass="54633">MAVARAWWPLESALRRRRDAEVITGYYKSVGWNSLAQFGGQAINLGVLLVLTTELSPGVFGTFAATLFIVALSGTLIEFGLLSGLIYQDSISRLQKTGAALLSSALLLVVWCGIGLGADVLSAWMKVEGAGQLAQLTLLGFALVPLSIGADAQIRKNNQYRQLAIANISSVLLSGMVAIGCVYSGYTTWALVAQFVVHNLTRSCLLFAQAPWVPKFGGLGAMFSTLRYSAKTTVSNAQTQLSESVDTLIVSRLFGADGLGIYAIALRLASYPLNKIKHIIGMILFPAFVSVRDSNAALMNQSVEVRLNSLCWVSPLFVAIAVFSAHIETLYFHGQWQGVGELISIMCVGFAIEMAFFGQPQLLQARGLLNQLNAAIAFQIVVFFMLAQALAPQFGLTAVAYALVLSRLGQCAYLAVVASRTLNLSPVRFMAPLARPFVTTLSLGLCGVVLWHMDISLSAFSVAFMLAATLVYAIQAYWFCRALPKAAISRYIVSVASALLRRGHGYE</sequence>
<protein>
    <submittedName>
        <fullName evidence="8">Oligosaccharide flippase family protein</fullName>
    </submittedName>
</protein>
<evidence type="ECO:0000313" key="8">
    <source>
        <dbReference type="EMBL" id="QGG80121.1"/>
    </source>
</evidence>
<evidence type="ECO:0000256" key="2">
    <source>
        <dbReference type="ARBA" id="ARBA00007430"/>
    </source>
</evidence>
<dbReference type="Proteomes" id="UP000388235">
    <property type="component" value="Chromosome"/>
</dbReference>
<reference evidence="8 9" key="1">
    <citation type="submission" date="2019-11" db="EMBL/GenBank/DDBJ databases">
        <authorList>
            <person name="Khan S.A."/>
            <person name="Jeon C.O."/>
            <person name="Chun B.H."/>
        </authorList>
    </citation>
    <scope>NUCLEOTIDE SEQUENCE [LARGE SCALE GENOMIC DNA]</scope>
    <source>
        <strain evidence="8 9">IMCC 1097</strain>
    </source>
</reference>
<dbReference type="PANTHER" id="PTHR30250">
    <property type="entry name" value="PST FAMILY PREDICTED COLANIC ACID TRANSPORTER"/>
    <property type="match status" value="1"/>
</dbReference>
<feature type="transmembrane region" description="Helical" evidence="7">
    <location>
        <begin position="429"/>
        <end position="451"/>
    </location>
</feature>
<feature type="transmembrane region" description="Helical" evidence="7">
    <location>
        <begin position="133"/>
        <end position="152"/>
    </location>
</feature>
<evidence type="ECO:0000256" key="1">
    <source>
        <dbReference type="ARBA" id="ARBA00004651"/>
    </source>
</evidence>
<dbReference type="PANTHER" id="PTHR30250:SF10">
    <property type="entry name" value="LIPOPOLYSACCHARIDE BIOSYNTHESIS PROTEIN WZXC"/>
    <property type="match status" value="1"/>
</dbReference>
<feature type="transmembrane region" description="Helical" evidence="7">
    <location>
        <begin position="396"/>
        <end position="417"/>
    </location>
</feature>
<proteinExistence type="inferred from homology"/>
<evidence type="ECO:0000256" key="5">
    <source>
        <dbReference type="ARBA" id="ARBA00022989"/>
    </source>
</evidence>
<evidence type="ECO:0000256" key="7">
    <source>
        <dbReference type="SAM" id="Phobius"/>
    </source>
</evidence>
<feature type="transmembrane region" description="Helical" evidence="7">
    <location>
        <begin position="59"/>
        <end position="87"/>
    </location>
</feature>
<evidence type="ECO:0000256" key="6">
    <source>
        <dbReference type="ARBA" id="ARBA00023136"/>
    </source>
</evidence>
<gene>
    <name evidence="8" type="ORF">GH975_05845</name>
</gene>
<dbReference type="EMBL" id="CP045871">
    <property type="protein sequence ID" value="QGG80121.1"/>
    <property type="molecule type" value="Genomic_DNA"/>
</dbReference>
<keyword evidence="3" id="KW-1003">Cell membrane</keyword>
<dbReference type="GO" id="GO:0005886">
    <property type="term" value="C:plasma membrane"/>
    <property type="evidence" value="ECO:0007669"/>
    <property type="project" value="UniProtKB-SubCell"/>
</dbReference>
<feature type="transmembrane region" description="Helical" evidence="7">
    <location>
        <begin position="309"/>
        <end position="327"/>
    </location>
</feature>
<keyword evidence="6 7" id="KW-0472">Membrane</keyword>
<dbReference type="InterPro" id="IPR050833">
    <property type="entry name" value="Poly_Biosynth_Transport"/>
</dbReference>
<dbReference type="AlphaFoldDB" id="A0A5Q2QCR2"/>
<feature type="transmembrane region" description="Helical" evidence="7">
    <location>
        <begin position="457"/>
        <end position="480"/>
    </location>
</feature>
<organism evidence="8 9">
    <name type="scientific">Litorivicinus lipolyticus</name>
    <dbReference type="NCBI Taxonomy" id="418701"/>
    <lineage>
        <taxon>Bacteria</taxon>
        <taxon>Pseudomonadati</taxon>
        <taxon>Pseudomonadota</taxon>
        <taxon>Gammaproteobacteria</taxon>
        <taxon>Oceanospirillales</taxon>
        <taxon>Litorivicinaceae</taxon>
        <taxon>Litorivicinus</taxon>
    </lineage>
</organism>
<feature type="transmembrane region" description="Helical" evidence="7">
    <location>
        <begin position="339"/>
        <end position="357"/>
    </location>
</feature>
<evidence type="ECO:0000256" key="3">
    <source>
        <dbReference type="ARBA" id="ARBA00022475"/>
    </source>
</evidence>
<feature type="transmembrane region" description="Helical" evidence="7">
    <location>
        <begin position="99"/>
        <end position="121"/>
    </location>
</feature>
<feature type="transmembrane region" description="Helical" evidence="7">
    <location>
        <begin position="369"/>
        <end position="390"/>
    </location>
</feature>
<dbReference type="KEGG" id="llp:GH975_05845"/>
<dbReference type="Pfam" id="PF13440">
    <property type="entry name" value="Polysacc_synt_3"/>
    <property type="match status" value="1"/>
</dbReference>
<keyword evidence="5 7" id="KW-1133">Transmembrane helix</keyword>
<evidence type="ECO:0000256" key="4">
    <source>
        <dbReference type="ARBA" id="ARBA00022692"/>
    </source>
</evidence>
<accession>A0A5Q2QCR2</accession>
<keyword evidence="4 7" id="KW-0812">Transmembrane</keyword>
<name>A0A5Q2QCR2_9GAMM</name>
<comment type="subcellular location">
    <subcellularLocation>
        <location evidence="1">Cell membrane</location>
        <topology evidence="1">Multi-pass membrane protein</topology>
    </subcellularLocation>
</comment>
<keyword evidence="9" id="KW-1185">Reference proteome</keyword>
<comment type="similarity">
    <text evidence="2">Belongs to the polysaccharide synthase family.</text>
</comment>
<evidence type="ECO:0000313" key="9">
    <source>
        <dbReference type="Proteomes" id="UP000388235"/>
    </source>
</evidence>
<dbReference type="OrthoDB" id="8538786at2"/>
<feature type="transmembrane region" description="Helical" evidence="7">
    <location>
        <begin position="164"/>
        <end position="186"/>
    </location>
</feature>